<dbReference type="Gene3D" id="3.10.20.740">
    <property type="match status" value="1"/>
</dbReference>
<dbReference type="Pfam" id="PF13510">
    <property type="entry name" value="Fer2_4"/>
    <property type="match status" value="1"/>
</dbReference>
<dbReference type="Pfam" id="PF10588">
    <property type="entry name" value="NADH-G_4Fe-4S_3"/>
    <property type="match status" value="1"/>
</dbReference>
<feature type="domain" description="4Fe-4S His(Cys)3-ligated-type" evidence="17">
    <location>
        <begin position="83"/>
        <end position="122"/>
    </location>
</feature>
<dbReference type="GO" id="GO:0008137">
    <property type="term" value="F:NADH dehydrogenase (ubiquinone) activity"/>
    <property type="evidence" value="ECO:0007669"/>
    <property type="project" value="UniProtKB-UniRule"/>
</dbReference>
<dbReference type="GO" id="GO:0016020">
    <property type="term" value="C:membrane"/>
    <property type="evidence" value="ECO:0007669"/>
    <property type="project" value="InterPro"/>
</dbReference>
<dbReference type="Pfam" id="PF04879">
    <property type="entry name" value="Molybdop_Fe4S4"/>
    <property type="match status" value="1"/>
</dbReference>
<reference evidence="19" key="1">
    <citation type="submission" date="2016-10" db="EMBL/GenBank/DDBJ databases">
        <authorList>
            <person name="Varghese N."/>
        </authorList>
    </citation>
    <scope>NUCLEOTIDE SEQUENCE [LARGE SCALE GENOMIC DNA]</scope>
    <source>
        <strain evidence="19">HL 19</strain>
    </source>
</reference>
<comment type="cofactor">
    <cofactor evidence="14">
        <name>[2Fe-2S] cluster</name>
        <dbReference type="ChEBI" id="CHEBI:190135"/>
    </cofactor>
    <text evidence="14">Binds 1 [2Fe-2S] cluster per subunit.</text>
</comment>
<dbReference type="InterPro" id="IPR000283">
    <property type="entry name" value="NADH_UbQ_OxRdtase_75kDa_su_CS"/>
</dbReference>
<evidence type="ECO:0000256" key="12">
    <source>
        <dbReference type="ARBA" id="ARBA00026021"/>
    </source>
</evidence>
<dbReference type="PROSITE" id="PS51085">
    <property type="entry name" value="2FE2S_FER_2"/>
    <property type="match status" value="1"/>
</dbReference>
<dbReference type="AlphaFoldDB" id="A0A0P9GK63"/>
<evidence type="ECO:0000256" key="14">
    <source>
        <dbReference type="RuleBase" id="RU003525"/>
    </source>
</evidence>
<dbReference type="RefSeq" id="WP_054965873.1">
    <property type="nucleotide sequence ID" value="NZ_FMUN01000008.1"/>
</dbReference>
<comment type="function">
    <text evidence="14">NDH-1 shuttles electrons from NADH, via FMN and iron-sulfur (Fe-S) centers, to quinones in the respiratory chain. Couples the redox reaction to proton translocation (for every two electrons transferred, four hydrogen ions are translocated across the cytoplasmic membrane), and thus conserves the redox energy in a proton gradient.</text>
</comment>
<protein>
    <recommendedName>
        <fullName evidence="14">NADH-quinone oxidoreductase</fullName>
        <ecNumber evidence="14">7.1.1.-</ecNumber>
    </recommendedName>
</protein>
<dbReference type="Proteomes" id="UP000183104">
    <property type="component" value="Unassembled WGS sequence"/>
</dbReference>
<dbReference type="PATRIC" id="fig|381306.5.peg.2795"/>
<dbReference type="Gene3D" id="3.30.200.210">
    <property type="match status" value="1"/>
</dbReference>
<dbReference type="PROSITE" id="PS51839">
    <property type="entry name" value="4FE4S_HC3"/>
    <property type="match status" value="1"/>
</dbReference>
<dbReference type="FunFam" id="3.10.20.740:FF:000002">
    <property type="entry name" value="NADH-quinone oxidoreductase"/>
    <property type="match status" value="1"/>
</dbReference>
<dbReference type="PROSITE" id="PS00641">
    <property type="entry name" value="COMPLEX1_75K_1"/>
    <property type="match status" value="1"/>
</dbReference>
<dbReference type="InterPro" id="IPR009010">
    <property type="entry name" value="Asp_de-COase-like_dom_sf"/>
</dbReference>
<keyword evidence="9 14" id="KW-0411">Iron-sulfur</keyword>
<dbReference type="PANTHER" id="PTHR43105">
    <property type="entry name" value="RESPIRATORY NITRATE REDUCTASE"/>
    <property type="match status" value="1"/>
</dbReference>
<dbReference type="InterPro" id="IPR054351">
    <property type="entry name" value="NADH_UbQ_OxRdtase_ferredoxin"/>
</dbReference>
<keyword evidence="4 14" id="KW-0001">2Fe-2S</keyword>
<dbReference type="GO" id="GO:0003954">
    <property type="term" value="F:NADH dehydrogenase activity"/>
    <property type="evidence" value="ECO:0007669"/>
    <property type="project" value="TreeGrafter"/>
</dbReference>
<dbReference type="InterPro" id="IPR006656">
    <property type="entry name" value="Mopterin_OxRdtase"/>
</dbReference>
<organism evidence="18 19">
    <name type="scientific">Thiohalorhabdus denitrificans</name>
    <dbReference type="NCBI Taxonomy" id="381306"/>
    <lineage>
        <taxon>Bacteria</taxon>
        <taxon>Pseudomonadati</taxon>
        <taxon>Pseudomonadota</taxon>
        <taxon>Gammaproteobacteria</taxon>
        <taxon>Thiohalorhabdales</taxon>
        <taxon>Thiohalorhabdaceae</taxon>
        <taxon>Thiohalorhabdus</taxon>
    </lineage>
</organism>
<dbReference type="PROSITE" id="PS00642">
    <property type="entry name" value="COMPLEX1_75K_2"/>
    <property type="match status" value="1"/>
</dbReference>
<name>A0A0P9GK63_9GAMM</name>
<comment type="catalytic activity">
    <reaction evidence="13 14">
        <text>a quinone + NADH + 5 H(+)(in) = a quinol + NAD(+) + 4 H(+)(out)</text>
        <dbReference type="Rhea" id="RHEA:57888"/>
        <dbReference type="ChEBI" id="CHEBI:15378"/>
        <dbReference type="ChEBI" id="CHEBI:24646"/>
        <dbReference type="ChEBI" id="CHEBI:57540"/>
        <dbReference type="ChEBI" id="CHEBI:57945"/>
        <dbReference type="ChEBI" id="CHEBI:132124"/>
    </reaction>
</comment>
<evidence type="ECO:0000256" key="5">
    <source>
        <dbReference type="ARBA" id="ARBA00022719"/>
    </source>
</evidence>
<evidence type="ECO:0000256" key="3">
    <source>
        <dbReference type="ARBA" id="ARBA00022485"/>
    </source>
</evidence>
<dbReference type="SUPFAM" id="SSF53706">
    <property type="entry name" value="Formate dehydrogenase/DMSO reductase, domains 1-3"/>
    <property type="match status" value="1"/>
</dbReference>
<dbReference type="SUPFAM" id="SSF50692">
    <property type="entry name" value="ADC-like"/>
    <property type="match status" value="1"/>
</dbReference>
<dbReference type="NCBIfam" id="TIGR01973">
    <property type="entry name" value="NuoG"/>
    <property type="match status" value="1"/>
</dbReference>
<proteinExistence type="inferred from homology"/>
<keyword evidence="7 14" id="KW-1278">Translocase</keyword>
<dbReference type="SMART" id="SM00926">
    <property type="entry name" value="Molybdop_Fe4S4"/>
    <property type="match status" value="1"/>
</dbReference>
<keyword evidence="8 14" id="KW-0408">Iron</keyword>
<dbReference type="GO" id="GO:0042773">
    <property type="term" value="P:ATP synthesis coupled electron transport"/>
    <property type="evidence" value="ECO:0007669"/>
    <property type="project" value="InterPro"/>
</dbReference>
<evidence type="ECO:0000256" key="10">
    <source>
        <dbReference type="ARBA" id="ARBA00023027"/>
    </source>
</evidence>
<evidence type="ECO:0000256" key="8">
    <source>
        <dbReference type="ARBA" id="ARBA00023004"/>
    </source>
</evidence>
<evidence type="ECO:0000256" key="9">
    <source>
        <dbReference type="ARBA" id="ARBA00023014"/>
    </source>
</evidence>
<dbReference type="InterPro" id="IPR010228">
    <property type="entry name" value="NADH_UbQ_OxRdtase_Gsu"/>
</dbReference>
<gene>
    <name evidence="18" type="ORF">SAMN05661077_2734</name>
</gene>
<feature type="domain" description="2Fe-2S ferredoxin-type" evidence="15">
    <location>
        <begin position="1"/>
        <end position="83"/>
    </location>
</feature>
<dbReference type="GO" id="GO:0051537">
    <property type="term" value="F:2 iron, 2 sulfur cluster binding"/>
    <property type="evidence" value="ECO:0007669"/>
    <property type="project" value="UniProtKB-UniRule"/>
</dbReference>
<dbReference type="SUPFAM" id="SSF54862">
    <property type="entry name" value="4Fe-4S ferredoxins"/>
    <property type="match status" value="1"/>
</dbReference>
<dbReference type="InterPro" id="IPR050123">
    <property type="entry name" value="Prok_molybdopt-oxidoreductase"/>
</dbReference>
<evidence type="ECO:0000256" key="13">
    <source>
        <dbReference type="ARBA" id="ARBA00047712"/>
    </source>
</evidence>
<evidence type="ECO:0000256" key="6">
    <source>
        <dbReference type="ARBA" id="ARBA00022723"/>
    </source>
</evidence>
<evidence type="ECO:0000259" key="17">
    <source>
        <dbReference type="PROSITE" id="PS51839"/>
    </source>
</evidence>
<dbReference type="PANTHER" id="PTHR43105:SF10">
    <property type="entry name" value="NADH-QUINONE OXIDOREDUCTASE SUBUNIT G"/>
    <property type="match status" value="1"/>
</dbReference>
<comment type="subunit">
    <text evidence="12">Composed of 13 different subunits. Subunits NuoCD, E, F, and G constitute the peripheral sector of the complex.</text>
</comment>
<accession>A0A0P9GK63</accession>
<dbReference type="OrthoDB" id="9810782at2"/>
<dbReference type="GO" id="GO:0046872">
    <property type="term" value="F:metal ion binding"/>
    <property type="evidence" value="ECO:0007669"/>
    <property type="project" value="UniProtKB-UniRule"/>
</dbReference>
<dbReference type="EMBL" id="FMUN01000008">
    <property type="protein sequence ID" value="SCY62379.1"/>
    <property type="molecule type" value="Genomic_DNA"/>
</dbReference>
<keyword evidence="11" id="KW-0830">Ubiquinone</keyword>
<dbReference type="EC" id="7.1.1.-" evidence="14"/>
<dbReference type="GO" id="GO:0051539">
    <property type="term" value="F:4 iron, 4 sulfur cluster binding"/>
    <property type="evidence" value="ECO:0007669"/>
    <property type="project" value="UniProtKB-KW"/>
</dbReference>
<dbReference type="CDD" id="cd00207">
    <property type="entry name" value="fer2"/>
    <property type="match status" value="1"/>
</dbReference>
<sequence>MASIIVDGRTYPANPEHNLLHTCLSLGLDLPYFCWHPAMGSVGACRQCAVKQFKDETDDTGRIVMACMTAAADGTRIAIEDPEARDFRASVIEWLMINHPHDCPTCEEGGECHLQDMTQMTGHTYRRYRFDKRTFRNQDLGPFINHEMNRCITCYRCVRFYRDYAGGADLDAFGAHDHVYFGRQTDGTLESEFSGNLVEVCPTGVFTDRTLSKHYIRKWDLRTAPSVCVHCGLGCNTAPGERYDRLRRIQNRYHDEINGYFLCDRGRFGYQFVNSPRRILEPARQHRPRAAESHADSEEALELLDEAAARPHRTMGIGSPRASLEVNFALRQMVGADNFSPGIGAAEEALLNETVAVLRHTPARIASLAEAEEADAVLVLGDNIPDTAPRLALALRQATRHRALARADQLGIPRWQDAAVRQATPDECSPLTLATPGATRLDDCASRTLHLAPDDIARFGRAVAQELDGEAPAVADLDPQMAEAVRETAAWLRDAERPLVVSGYGAGSTAVLRAAANAARALHRAERPARLHLTVPECNSMGAALLGGRPLEEALNAIRAGEADTLVVAENDLFIRADYETVSGALEAAERIVVLDHLQHGTAEAADALLPAATFAEGDGTLVNNEGRAQRFFQVHTSTAEIQEAWRWLREAGRRAGRDDEFDWDNLDVVTRACAEAVPALAAIPEAAPGSDYRHKGRRLAHQPFRYSGRTAMRAHKSVHEPSPIADPDSPFSDSMEGHYGHQPGSLLHFAWTPGWNSVAALNKFQEEVGGALQGGPAGVRLLDGAGPGEGDYYGNAPEAFAPRPGQWLVVPVHHVFGSEELSAQGQAISERMPEPYLAVHPEDAAQAGLDLSGEAWGLLEVDGQSYSLPLRGDPALARGLAGLPVGLPGMSPASLPAWGVLRETGQ</sequence>
<dbReference type="Pfam" id="PF22117">
    <property type="entry name" value="Fer4_Nqo3"/>
    <property type="match status" value="1"/>
</dbReference>
<dbReference type="Pfam" id="PF00384">
    <property type="entry name" value="Molybdopterin"/>
    <property type="match status" value="1"/>
</dbReference>
<dbReference type="InterPro" id="IPR036010">
    <property type="entry name" value="2Fe-2S_ferredoxin-like_sf"/>
</dbReference>
<comment type="similarity">
    <text evidence="2 14">Belongs to the complex I 75 kDa subunit family.</text>
</comment>
<dbReference type="Gene3D" id="3.40.50.740">
    <property type="match status" value="1"/>
</dbReference>
<feature type="domain" description="4Fe-4S Mo/W bis-MGD-type" evidence="16">
    <location>
        <begin position="221"/>
        <end position="277"/>
    </location>
</feature>
<dbReference type="InterPro" id="IPR019574">
    <property type="entry name" value="NADH_UbQ_OxRdtase_Gsu_4Fe4S-bd"/>
</dbReference>
<keyword evidence="3 14" id="KW-0004">4Fe-4S</keyword>
<dbReference type="GO" id="GO:0048038">
    <property type="term" value="F:quinone binding"/>
    <property type="evidence" value="ECO:0007669"/>
    <property type="project" value="UniProtKB-UniRule"/>
</dbReference>
<evidence type="ECO:0000256" key="4">
    <source>
        <dbReference type="ARBA" id="ARBA00022714"/>
    </source>
</evidence>
<dbReference type="PROSITE" id="PS00643">
    <property type="entry name" value="COMPLEX1_75K_3"/>
    <property type="match status" value="1"/>
</dbReference>
<keyword evidence="5 14" id="KW-0874">Quinone</keyword>
<comment type="cofactor">
    <cofactor evidence="1 14">
        <name>[4Fe-4S] cluster</name>
        <dbReference type="ChEBI" id="CHEBI:49883"/>
    </cofactor>
</comment>
<evidence type="ECO:0000256" key="1">
    <source>
        <dbReference type="ARBA" id="ARBA00001966"/>
    </source>
</evidence>
<evidence type="ECO:0000313" key="19">
    <source>
        <dbReference type="Proteomes" id="UP000183104"/>
    </source>
</evidence>
<dbReference type="SUPFAM" id="SSF54292">
    <property type="entry name" value="2Fe-2S ferredoxin-like"/>
    <property type="match status" value="1"/>
</dbReference>
<evidence type="ECO:0000256" key="7">
    <source>
        <dbReference type="ARBA" id="ARBA00022967"/>
    </source>
</evidence>
<dbReference type="InterPro" id="IPR001041">
    <property type="entry name" value="2Fe-2S_ferredoxin-type"/>
</dbReference>
<keyword evidence="6 14" id="KW-0479">Metal-binding</keyword>
<evidence type="ECO:0000259" key="16">
    <source>
        <dbReference type="PROSITE" id="PS51669"/>
    </source>
</evidence>
<dbReference type="PROSITE" id="PS51669">
    <property type="entry name" value="4FE4S_MOW_BIS_MGD"/>
    <property type="match status" value="1"/>
</dbReference>
<dbReference type="STRING" id="381306.AN478_06855"/>
<evidence type="ECO:0000259" key="15">
    <source>
        <dbReference type="PROSITE" id="PS51085"/>
    </source>
</evidence>
<keyword evidence="19" id="KW-1185">Reference proteome</keyword>
<evidence type="ECO:0000256" key="2">
    <source>
        <dbReference type="ARBA" id="ARBA00005404"/>
    </source>
</evidence>
<keyword evidence="10 14" id="KW-0520">NAD</keyword>
<dbReference type="SMART" id="SM00929">
    <property type="entry name" value="NADH-G_4Fe-4S_3"/>
    <property type="match status" value="1"/>
</dbReference>
<dbReference type="InterPro" id="IPR006963">
    <property type="entry name" value="Mopterin_OxRdtase_4Fe-4S_dom"/>
</dbReference>
<dbReference type="CDD" id="cd02788">
    <property type="entry name" value="MopB_CT_NDH-1_NuoG2-N7"/>
    <property type="match status" value="1"/>
</dbReference>
<evidence type="ECO:0000256" key="11">
    <source>
        <dbReference type="ARBA" id="ARBA00023075"/>
    </source>
</evidence>
<evidence type="ECO:0000313" key="18">
    <source>
        <dbReference type="EMBL" id="SCY62379.1"/>
    </source>
</evidence>